<dbReference type="SUPFAM" id="SSF54495">
    <property type="entry name" value="UBC-like"/>
    <property type="match status" value="1"/>
</dbReference>
<keyword evidence="4" id="KW-0067">ATP-binding</keyword>
<dbReference type="Gene3D" id="3.10.110.10">
    <property type="entry name" value="Ubiquitin Conjugating Enzyme"/>
    <property type="match status" value="1"/>
</dbReference>
<dbReference type="GO" id="GO:0043161">
    <property type="term" value="P:proteasome-mediated ubiquitin-dependent protein catabolic process"/>
    <property type="evidence" value="ECO:0000318"/>
    <property type="project" value="GO_Central"/>
</dbReference>
<keyword evidence="4" id="KW-0547">Nucleotide-binding</keyword>
<dbReference type="GO" id="GO:0000209">
    <property type="term" value="P:protein polyubiquitination"/>
    <property type="evidence" value="ECO:0000318"/>
    <property type="project" value="GO_Central"/>
</dbReference>
<sequence length="184" mass="20923">MDTSTRSTSSIMLAKQLADLKKQPMTGFSAGLIDDDDIYKWTVMVIGPPETFYEGGYFKAHLIFPKDYPNKPPKMKFVSEIWHPNIDKEGDVCISILHEPGEDKWGYERPSERWLPIHTVETILISVISMLADPNDESPANVDAAVSIIPKRVKERFHPMCHTTSYVLFPFISFKNDTNSCLTI</sequence>
<dbReference type="PANTHER" id="PTHR24067">
    <property type="entry name" value="UBIQUITIN-CONJUGATING ENZYME E2"/>
    <property type="match status" value="1"/>
</dbReference>
<dbReference type="PROSITE" id="PS50127">
    <property type="entry name" value="UBC_2"/>
    <property type="match status" value="1"/>
</dbReference>
<reference evidence="7" key="1">
    <citation type="submission" date="2015-02" db="EMBL/GenBank/DDBJ databases">
        <title>Genome sequencing for Strongylocentrotus purpuratus.</title>
        <authorList>
            <person name="Murali S."/>
            <person name="Liu Y."/>
            <person name="Vee V."/>
            <person name="English A."/>
            <person name="Wang M."/>
            <person name="Skinner E."/>
            <person name="Han Y."/>
            <person name="Muzny D.M."/>
            <person name="Worley K.C."/>
            <person name="Gibbs R.A."/>
        </authorList>
    </citation>
    <scope>NUCLEOTIDE SEQUENCE</scope>
</reference>
<evidence type="ECO:0000313" key="6">
    <source>
        <dbReference type="EnsemblMetazoa" id="XP_030848082"/>
    </source>
</evidence>
<dbReference type="EnsemblMetazoa" id="XM_030992222">
    <property type="protein sequence ID" value="XP_030848082"/>
    <property type="gene ID" value="LOC754943"/>
</dbReference>
<proteinExistence type="inferred from homology"/>
<dbReference type="KEGG" id="spu:754943"/>
<dbReference type="OrthoDB" id="19692at2759"/>
<feature type="domain" description="UBC core" evidence="5">
    <location>
        <begin position="8"/>
        <end position="169"/>
    </location>
</feature>
<keyword evidence="1" id="KW-0808">Transferase</keyword>
<name>A0A7M7T209_STRPU</name>
<dbReference type="GO" id="GO:0061631">
    <property type="term" value="F:ubiquitin conjugating enzyme activity"/>
    <property type="evidence" value="ECO:0000318"/>
    <property type="project" value="GO_Central"/>
</dbReference>
<accession>A0A7M7T209</accession>
<dbReference type="InterPro" id="IPR016135">
    <property type="entry name" value="UBQ-conjugating_enzyme/RWD"/>
</dbReference>
<dbReference type="GO" id="GO:0005524">
    <property type="term" value="F:ATP binding"/>
    <property type="evidence" value="ECO:0007669"/>
    <property type="project" value="UniProtKB-UniRule"/>
</dbReference>
<keyword evidence="7" id="KW-1185">Reference proteome</keyword>
<dbReference type="KEGG" id="spu:576843"/>
<evidence type="ECO:0000313" key="7">
    <source>
        <dbReference type="Proteomes" id="UP000007110"/>
    </source>
</evidence>
<dbReference type="Proteomes" id="UP000007110">
    <property type="component" value="Unassembled WGS sequence"/>
</dbReference>
<evidence type="ECO:0000256" key="3">
    <source>
        <dbReference type="PROSITE-ProRule" id="PRU10133"/>
    </source>
</evidence>
<comment type="similarity">
    <text evidence="4">Belongs to the ubiquitin-conjugating enzyme family.</text>
</comment>
<dbReference type="InterPro" id="IPR023313">
    <property type="entry name" value="UBQ-conjugating_AS"/>
</dbReference>
<dbReference type="FunCoup" id="A0A7M7T209">
    <property type="interactions" value="1286"/>
</dbReference>
<dbReference type="PROSITE" id="PS00183">
    <property type="entry name" value="UBC_1"/>
    <property type="match status" value="1"/>
</dbReference>
<dbReference type="InterPro" id="IPR050113">
    <property type="entry name" value="Ub_conjugating_enzyme"/>
</dbReference>
<evidence type="ECO:0000256" key="4">
    <source>
        <dbReference type="RuleBase" id="RU362109"/>
    </source>
</evidence>
<reference evidence="6" key="2">
    <citation type="submission" date="2021-01" db="UniProtKB">
        <authorList>
            <consortium name="EnsemblMetazoa"/>
        </authorList>
    </citation>
    <scope>IDENTIFICATION</scope>
</reference>
<protein>
    <recommendedName>
        <fullName evidence="5">UBC core domain-containing protein</fullName>
    </recommendedName>
</protein>
<dbReference type="AlphaFoldDB" id="A0A7M7T209"/>
<dbReference type="FunFam" id="3.10.110.10:FF:000219">
    <property type="entry name" value="Uncharacterized protein"/>
    <property type="match status" value="1"/>
</dbReference>
<dbReference type="EnsemblMetazoa" id="XM_030992191">
    <property type="protein sequence ID" value="XP_030848051"/>
    <property type="gene ID" value="LOC576843"/>
</dbReference>
<feature type="active site" description="Glycyl thioester intermediate" evidence="3">
    <location>
        <position position="93"/>
    </location>
</feature>
<evidence type="ECO:0000259" key="5">
    <source>
        <dbReference type="PROSITE" id="PS50127"/>
    </source>
</evidence>
<dbReference type="SMART" id="SM00212">
    <property type="entry name" value="UBCc"/>
    <property type="match status" value="1"/>
</dbReference>
<dbReference type="InterPro" id="IPR000608">
    <property type="entry name" value="UBC"/>
</dbReference>
<dbReference type="RefSeq" id="XP_030848051.1">
    <property type="nucleotide sequence ID" value="XM_030992191.1"/>
</dbReference>
<evidence type="ECO:0000256" key="2">
    <source>
        <dbReference type="ARBA" id="ARBA00022786"/>
    </source>
</evidence>
<dbReference type="RefSeq" id="XP_030848082.1">
    <property type="nucleotide sequence ID" value="XM_030992222.1"/>
</dbReference>
<evidence type="ECO:0000256" key="1">
    <source>
        <dbReference type="ARBA" id="ARBA00022679"/>
    </source>
</evidence>
<dbReference type="InParanoid" id="A0A7M7T209"/>
<dbReference type="CDD" id="cd23795">
    <property type="entry name" value="UBCc_UBE2G1"/>
    <property type="match status" value="1"/>
</dbReference>
<organism evidence="6 7">
    <name type="scientific">Strongylocentrotus purpuratus</name>
    <name type="common">Purple sea urchin</name>
    <dbReference type="NCBI Taxonomy" id="7668"/>
    <lineage>
        <taxon>Eukaryota</taxon>
        <taxon>Metazoa</taxon>
        <taxon>Echinodermata</taxon>
        <taxon>Eleutherozoa</taxon>
        <taxon>Echinozoa</taxon>
        <taxon>Echinoidea</taxon>
        <taxon>Euechinoidea</taxon>
        <taxon>Echinacea</taxon>
        <taxon>Camarodonta</taxon>
        <taxon>Echinidea</taxon>
        <taxon>Strongylocentrotidae</taxon>
        <taxon>Strongylocentrotus</taxon>
    </lineage>
</organism>
<dbReference type="GeneID" id="576843"/>
<keyword evidence="2 4" id="KW-0833">Ubl conjugation pathway</keyword>
<dbReference type="GeneID" id="754943"/>
<dbReference type="Pfam" id="PF00179">
    <property type="entry name" value="UQ_con"/>
    <property type="match status" value="1"/>
</dbReference>